<name>A0A6N2T5D2_BIFBR</name>
<reference evidence="2" key="1">
    <citation type="submission" date="2019-11" db="EMBL/GenBank/DDBJ databases">
        <authorList>
            <person name="Feng L."/>
        </authorList>
    </citation>
    <scope>NUCLEOTIDE SEQUENCE</scope>
    <source>
        <strain evidence="2">BbreveLFYP81</strain>
    </source>
</reference>
<organism evidence="2">
    <name type="scientific">Bifidobacterium breve</name>
    <dbReference type="NCBI Taxonomy" id="1685"/>
    <lineage>
        <taxon>Bacteria</taxon>
        <taxon>Bacillati</taxon>
        <taxon>Actinomycetota</taxon>
        <taxon>Actinomycetes</taxon>
        <taxon>Bifidobacteriales</taxon>
        <taxon>Bifidobacteriaceae</taxon>
        <taxon>Bifidobacterium</taxon>
    </lineage>
</organism>
<feature type="region of interest" description="Disordered" evidence="1">
    <location>
        <begin position="1"/>
        <end position="51"/>
    </location>
</feature>
<sequence length="93" mass="10065">MVELISLKPAPNCDPKSVMPPKLAPTEEPPEPDPEPRPNAESPKIDPDRQSHYTSELVALLSSHSWSVICGSALASSCSAFSEMPIAVAYTRY</sequence>
<dbReference type="EMBL" id="CACRSN010000009">
    <property type="protein sequence ID" value="VYS99005.1"/>
    <property type="molecule type" value="Genomic_DNA"/>
</dbReference>
<gene>
    <name evidence="2" type="ORF">BBLFYP81_01170</name>
</gene>
<protein>
    <submittedName>
        <fullName evidence="2">Uncharacterized protein</fullName>
    </submittedName>
</protein>
<dbReference type="AlphaFoldDB" id="A0A6N2T5D2"/>
<accession>A0A6N2T5D2</accession>
<evidence type="ECO:0000313" key="2">
    <source>
        <dbReference type="EMBL" id="VYS99005.1"/>
    </source>
</evidence>
<evidence type="ECO:0000256" key="1">
    <source>
        <dbReference type="SAM" id="MobiDB-lite"/>
    </source>
</evidence>
<proteinExistence type="predicted"/>
<feature type="compositionally biased region" description="Basic and acidic residues" evidence="1">
    <location>
        <begin position="34"/>
        <end position="51"/>
    </location>
</feature>